<keyword evidence="3" id="KW-1185">Reference proteome</keyword>
<feature type="transmembrane region" description="Helical" evidence="1">
    <location>
        <begin position="66"/>
        <end position="88"/>
    </location>
</feature>
<dbReference type="RefSeq" id="WP_371840951.1">
    <property type="nucleotide sequence ID" value="NZ_JBGMEK010000075.1"/>
</dbReference>
<keyword evidence="1" id="KW-0812">Transmembrane</keyword>
<dbReference type="NCBIfam" id="NF038216">
    <property type="entry name" value="ABZJ_00895_fam"/>
    <property type="match status" value="1"/>
</dbReference>
<keyword evidence="1" id="KW-1133">Transmembrane helix</keyword>
<dbReference type="InterPro" id="IPR047730">
    <property type="entry name" value="ABZJ_00895-like"/>
</dbReference>
<feature type="transmembrane region" description="Helical" evidence="1">
    <location>
        <begin position="7"/>
        <end position="28"/>
    </location>
</feature>
<organism evidence="2 3">
    <name type="scientific">Microbulbifer epialgicus</name>
    <dbReference type="NCBI Taxonomy" id="393907"/>
    <lineage>
        <taxon>Bacteria</taxon>
        <taxon>Pseudomonadati</taxon>
        <taxon>Pseudomonadota</taxon>
        <taxon>Gammaproteobacteria</taxon>
        <taxon>Cellvibrionales</taxon>
        <taxon>Microbulbiferaceae</taxon>
        <taxon>Microbulbifer</taxon>
    </lineage>
</organism>
<gene>
    <name evidence="2" type="ORF">ACCI49_19945</name>
</gene>
<dbReference type="Proteomes" id="UP001569428">
    <property type="component" value="Unassembled WGS sequence"/>
</dbReference>
<feature type="transmembrane region" description="Helical" evidence="1">
    <location>
        <begin position="34"/>
        <end position="54"/>
    </location>
</feature>
<evidence type="ECO:0000256" key="1">
    <source>
        <dbReference type="SAM" id="Phobius"/>
    </source>
</evidence>
<reference evidence="2 3" key="1">
    <citation type="submission" date="2024-08" db="EMBL/GenBank/DDBJ databases">
        <authorList>
            <person name="Ishaq N."/>
        </authorList>
    </citation>
    <scope>NUCLEOTIDE SEQUENCE [LARGE SCALE GENOMIC DNA]</scope>
    <source>
        <strain evidence="2 3">DSM 18651</strain>
    </source>
</reference>
<sequence length="134" mass="14599">MSIRGVLIRFALTYITLIFIVGFTLNYFGLSSSSGVNIGILLGTIFWVCSSFANKNRRYFNKSEKIRVVIGLITINMLIQAIFGAIALSESGHEVSGSVLLFSVAIIGAIHAVAIYFFVGFAKKTLIKQGIIES</sequence>
<accession>A0ABV4P4A1</accession>
<proteinExistence type="predicted"/>
<protein>
    <submittedName>
        <fullName evidence="2">ABZJ_00895 family protein</fullName>
    </submittedName>
</protein>
<feature type="transmembrane region" description="Helical" evidence="1">
    <location>
        <begin position="100"/>
        <end position="119"/>
    </location>
</feature>
<keyword evidence="1" id="KW-0472">Membrane</keyword>
<dbReference type="EMBL" id="JBGMEK010000075">
    <property type="protein sequence ID" value="MFA0813177.1"/>
    <property type="molecule type" value="Genomic_DNA"/>
</dbReference>
<comment type="caution">
    <text evidence="2">The sequence shown here is derived from an EMBL/GenBank/DDBJ whole genome shotgun (WGS) entry which is preliminary data.</text>
</comment>
<evidence type="ECO:0000313" key="3">
    <source>
        <dbReference type="Proteomes" id="UP001569428"/>
    </source>
</evidence>
<name>A0ABV4P4A1_9GAMM</name>
<evidence type="ECO:0000313" key="2">
    <source>
        <dbReference type="EMBL" id="MFA0813177.1"/>
    </source>
</evidence>